<feature type="region of interest" description="Disordered" evidence="2">
    <location>
        <begin position="1"/>
        <end position="135"/>
    </location>
</feature>
<feature type="coiled-coil region" evidence="1">
    <location>
        <begin position="233"/>
        <end position="267"/>
    </location>
</feature>
<proteinExistence type="predicted"/>
<evidence type="ECO:0008006" key="5">
    <source>
        <dbReference type="Google" id="ProtNLM"/>
    </source>
</evidence>
<organism evidence="3 4">
    <name type="scientific">Spizellomyces punctatus (strain DAOM BR117)</name>
    <dbReference type="NCBI Taxonomy" id="645134"/>
    <lineage>
        <taxon>Eukaryota</taxon>
        <taxon>Fungi</taxon>
        <taxon>Fungi incertae sedis</taxon>
        <taxon>Chytridiomycota</taxon>
        <taxon>Chytridiomycota incertae sedis</taxon>
        <taxon>Chytridiomycetes</taxon>
        <taxon>Spizellomycetales</taxon>
        <taxon>Spizellomycetaceae</taxon>
        <taxon>Spizellomyces</taxon>
    </lineage>
</organism>
<dbReference type="InParanoid" id="A0A0L0HG02"/>
<feature type="coiled-coil region" evidence="1">
    <location>
        <begin position="459"/>
        <end position="557"/>
    </location>
</feature>
<evidence type="ECO:0000256" key="2">
    <source>
        <dbReference type="SAM" id="MobiDB-lite"/>
    </source>
</evidence>
<feature type="coiled-coil region" evidence="1">
    <location>
        <begin position="339"/>
        <end position="366"/>
    </location>
</feature>
<dbReference type="RefSeq" id="XP_016607758.1">
    <property type="nucleotide sequence ID" value="XM_016757411.1"/>
</dbReference>
<dbReference type="OrthoDB" id="2131217at2759"/>
<dbReference type="EMBL" id="KQ257457">
    <property type="protein sequence ID" value="KNC99718.1"/>
    <property type="molecule type" value="Genomic_DNA"/>
</dbReference>
<name>A0A0L0HG02_SPIPD</name>
<dbReference type="VEuPathDB" id="FungiDB:SPPG_09254"/>
<dbReference type="Proteomes" id="UP000053201">
    <property type="component" value="Unassembled WGS sequence"/>
</dbReference>
<keyword evidence="4" id="KW-1185">Reference proteome</keyword>
<dbReference type="GeneID" id="27692379"/>
<feature type="compositionally biased region" description="Low complexity" evidence="2">
    <location>
        <begin position="25"/>
        <end position="38"/>
    </location>
</feature>
<evidence type="ECO:0000313" key="3">
    <source>
        <dbReference type="EMBL" id="KNC99718.1"/>
    </source>
</evidence>
<evidence type="ECO:0000256" key="1">
    <source>
        <dbReference type="SAM" id="Coils"/>
    </source>
</evidence>
<dbReference type="AlphaFoldDB" id="A0A0L0HG02"/>
<sequence>MSTQHPYNHAPPVADERQYLPPRTASHPSAAAHHSPFPLSGQAVSPYYPNEMQTPRHQQHAPVLSQQQPVPNIPPQPYPPPGRPAGPRLIYHRPPYSPHAPQYFQQHLPPSQQSSTTPQRAPGVQQRPSSMNSHRHSIMALPPQNQYTSLPSSRHSMLPGSKIQQFPPVAHEAVWRGARQHGGRPEDLSHGSVSYPVSKRDSAASMAAPVPERGAFTAASPNEGPECVPLIEFRVLETRLTELQAKVEEYEKTVQSLERANEMRKEDTKADSERLRMTQEELNTAILEISRLGHVNENLERLLDETVSHQQKIHQSPGSHARSTADIPSTDAAIMPAELSELRSICAEAQQRALVAETEMDRLRVELSAARSAAGEVIALRNKTAHLEAMLAGRLKNEEIAIPAKTNEEQSLEGHDELGSLIGEKGGIEEAQNVELEAKSGENNVSVQKSVVLDPNGMVTVLERRASELNAELNSSKSEVARLLKLKAKYEAHSVEAEKVYSSMVSIVESDRRRLASLESQLREAQSLLNQSSAQEMAKLQSELEKARLDADRWKARALGLDVQPDTVIETRGDLSEHLSSVSLDNKEKENLRKAAQAELELRAALLSKQNEVEALVEVVREKDVDMTGLKRDYKALLEKNMELNLKIADKGPK</sequence>
<gene>
    <name evidence="3" type="ORF">SPPG_09254</name>
</gene>
<keyword evidence="1" id="KW-0175">Coiled coil</keyword>
<dbReference type="OMA" id="ISEWEAY"/>
<evidence type="ECO:0000313" key="4">
    <source>
        <dbReference type="Proteomes" id="UP000053201"/>
    </source>
</evidence>
<accession>A0A0L0HG02</accession>
<feature type="compositionally biased region" description="Polar residues" evidence="2">
    <location>
        <begin position="103"/>
        <end position="119"/>
    </location>
</feature>
<feature type="compositionally biased region" description="Pro residues" evidence="2">
    <location>
        <begin position="71"/>
        <end position="84"/>
    </location>
</feature>
<reference evidence="3 4" key="1">
    <citation type="submission" date="2009-08" db="EMBL/GenBank/DDBJ databases">
        <title>The Genome Sequence of Spizellomyces punctatus strain DAOM BR117.</title>
        <authorList>
            <consortium name="The Broad Institute Genome Sequencing Platform"/>
            <person name="Russ C."/>
            <person name="Cuomo C."/>
            <person name="Shea T."/>
            <person name="Young S.K."/>
            <person name="Zeng Q."/>
            <person name="Koehrsen M."/>
            <person name="Haas B."/>
            <person name="Borodovsky M."/>
            <person name="Guigo R."/>
            <person name="Alvarado L."/>
            <person name="Berlin A."/>
            <person name="Bochicchio J."/>
            <person name="Borenstein D."/>
            <person name="Chapman S."/>
            <person name="Chen Z."/>
            <person name="Engels R."/>
            <person name="Freedman E."/>
            <person name="Gellesch M."/>
            <person name="Goldberg J."/>
            <person name="Griggs A."/>
            <person name="Gujja S."/>
            <person name="Heiman D."/>
            <person name="Hepburn T."/>
            <person name="Howarth C."/>
            <person name="Jen D."/>
            <person name="Larson L."/>
            <person name="Lewis B."/>
            <person name="Mehta T."/>
            <person name="Park D."/>
            <person name="Pearson M."/>
            <person name="Roberts A."/>
            <person name="Saif S."/>
            <person name="Shenoy N."/>
            <person name="Sisk P."/>
            <person name="Stolte C."/>
            <person name="Sykes S."/>
            <person name="Thomson T."/>
            <person name="Walk T."/>
            <person name="White J."/>
            <person name="Yandava C."/>
            <person name="Burger G."/>
            <person name="Gray M.W."/>
            <person name="Holland P.W.H."/>
            <person name="King N."/>
            <person name="Lang F.B.F."/>
            <person name="Roger A.J."/>
            <person name="Ruiz-Trillo I."/>
            <person name="Lander E."/>
            <person name="Nusbaum C."/>
        </authorList>
    </citation>
    <scope>NUCLEOTIDE SEQUENCE [LARGE SCALE GENOMIC DNA]</scope>
    <source>
        <strain evidence="3 4">DAOM BR117</strain>
    </source>
</reference>
<protein>
    <recommendedName>
        <fullName evidence="5">TATA element modulatory factor 1 TATA binding domain-containing protein</fullName>
    </recommendedName>
</protein>